<feature type="compositionally biased region" description="Polar residues" evidence="8">
    <location>
        <begin position="217"/>
        <end position="228"/>
    </location>
</feature>
<evidence type="ECO:0000256" key="7">
    <source>
        <dbReference type="PROSITE-ProRule" id="PRU00042"/>
    </source>
</evidence>
<dbReference type="GO" id="GO:0000785">
    <property type="term" value="C:chromatin"/>
    <property type="evidence" value="ECO:0007669"/>
    <property type="project" value="TreeGrafter"/>
</dbReference>
<dbReference type="Gene3D" id="3.30.160.60">
    <property type="entry name" value="Classic Zinc Finger"/>
    <property type="match status" value="2"/>
</dbReference>
<feature type="transmembrane region" description="Helical" evidence="9">
    <location>
        <begin position="948"/>
        <end position="966"/>
    </location>
</feature>
<evidence type="ECO:0000313" key="12">
    <source>
        <dbReference type="Proteomes" id="UP000000709"/>
    </source>
</evidence>
<dbReference type="PROSITE" id="PS50157">
    <property type="entry name" value="ZINC_FINGER_C2H2_2"/>
    <property type="match status" value="2"/>
</dbReference>
<dbReference type="OrthoDB" id="6077919at2759"/>
<dbReference type="AlphaFoldDB" id="G3ANV9"/>
<dbReference type="PANTHER" id="PTHR40626:SF13">
    <property type="entry name" value="RESPIRATION FACTOR 2-RELATED"/>
    <property type="match status" value="1"/>
</dbReference>
<dbReference type="GeneID" id="18870960"/>
<evidence type="ECO:0000256" key="5">
    <source>
        <dbReference type="ARBA" id="ARBA00022833"/>
    </source>
</evidence>
<dbReference type="InParanoid" id="G3ANV9"/>
<evidence type="ECO:0000256" key="4">
    <source>
        <dbReference type="ARBA" id="ARBA00022771"/>
    </source>
</evidence>
<dbReference type="OMA" id="MAHQCLV"/>
<dbReference type="PROSITE" id="PS00028">
    <property type="entry name" value="ZINC_FINGER_C2H2_1"/>
    <property type="match status" value="2"/>
</dbReference>
<organism evidence="12">
    <name type="scientific">Spathaspora passalidarum (strain NRRL Y-27907 / 11-Y1)</name>
    <dbReference type="NCBI Taxonomy" id="619300"/>
    <lineage>
        <taxon>Eukaryota</taxon>
        <taxon>Fungi</taxon>
        <taxon>Dikarya</taxon>
        <taxon>Ascomycota</taxon>
        <taxon>Saccharomycotina</taxon>
        <taxon>Pichiomycetes</taxon>
        <taxon>Debaryomycetaceae</taxon>
        <taxon>Spathaspora</taxon>
    </lineage>
</organism>
<sequence>MQASVSQKSSISSTSPVDTVTPTPTQPIPKKSQQIKTDKPRPHVCNLCTRAFARLEHLKRHERSHTNEKPFQCGACGRCFARRDLVLRHQQKLHSNLPNILMMNNRRHSSVGSVSKDNDEHIIVLPNNTSATAPLPSDRQQQQPVPQFNTNLFDQSPSTSHTIQPSNSSPNPTVTSQDSPQTRVNITLHSSHHRNSVSFGPPSKQKPKSSSQHPSPNSEKQSAKTTPLPNHLANNHHYRHVSFSATSGTSYTNHRDEIDIQEHQINLNDSAPLQVEFATPQLHPQDEDDNGEDYHKILDLHNFELMDWNLNKPKDKLVNQHHNNATSSHMNHSQSMPGAIGLTPFEFNIHPPNDINMIQHLFDENSTTSSLPLDWKNVKKEVSDKPIPDSKSNKSTKKQKANNGMPINIPNNDNDWVKQLITTPYPEEDIPFSSIPGSLDDLQGVFGSTSLVDSNIPKANAVSSMFTKRQHELMHQLMKTDSAHDPAPKQDGNNTNVEYSVSLPSTFFLNQANFITFELRKRMISGYTGGSIDVEKFPSVSDLNHYIQLYEYGFNKYYPFIHLPSLKNPMVNNSENIPLLLSIAAIGALYAYNDSDTLILFNLSKFHIQSFFEREITLNNLHFKKVPLMAHQCLVLHIFISLFLNESNMIDITSRQIKSMIGLIKSTNFNEPLEQLLIPPPEAQADKTQLIQNNFDYFIMAQSRIRTLQVFYSLQTFRSTLIGVPIYLNSSLLKSGNYCNNEKLWWCETSLDWFNERKKSNLSLIEMSNGINMDQLISCINNNTTAPEVKLSYNNLLTLLFYISERIEAVRPQPFSYIQWQNKVKPDMVKLVSNWELKYYQNHGTTSLNITTYNRNLLNAQHELKLVVPLLLMIKIKLELYSLTSLVSPVLHKDWQEMNKAWDKLHYEESNYGVLTNTLPHSRDLIQLWVYNIETINYDVRQTSLRTPVLFCVGLFVSIIILTTYLDYIEKNCEHRDISNMELVHWFKCHDILNKVDKVLSPSLKSSYSELLTNQVKEIIIDESAITKLMELTQEREHCDDALSQGINIEENTEKVHELNQLIRDEIVKCQLSIKVINLGIRILADAPVWPVSMGFAEALKFRAIYLRE</sequence>
<proteinExistence type="predicted"/>
<evidence type="ECO:0000256" key="6">
    <source>
        <dbReference type="ARBA" id="ARBA00023242"/>
    </source>
</evidence>
<evidence type="ECO:0000313" key="11">
    <source>
        <dbReference type="EMBL" id="EGW32583.1"/>
    </source>
</evidence>
<dbReference type="FunCoup" id="G3ANV9">
    <property type="interactions" value="830"/>
</dbReference>
<accession>G3ANV9</accession>
<feature type="domain" description="C2H2-type" evidence="10">
    <location>
        <begin position="43"/>
        <end position="70"/>
    </location>
</feature>
<dbReference type="InterPro" id="IPR051059">
    <property type="entry name" value="VerF-like"/>
</dbReference>
<evidence type="ECO:0000256" key="9">
    <source>
        <dbReference type="SAM" id="Phobius"/>
    </source>
</evidence>
<dbReference type="GO" id="GO:0008270">
    <property type="term" value="F:zinc ion binding"/>
    <property type="evidence" value="ECO:0007669"/>
    <property type="project" value="UniProtKB-KW"/>
</dbReference>
<evidence type="ECO:0000259" key="10">
    <source>
        <dbReference type="PROSITE" id="PS50157"/>
    </source>
</evidence>
<dbReference type="GO" id="GO:0000978">
    <property type="term" value="F:RNA polymerase II cis-regulatory region sequence-specific DNA binding"/>
    <property type="evidence" value="ECO:0007669"/>
    <property type="project" value="InterPro"/>
</dbReference>
<dbReference type="PANTHER" id="PTHR40626">
    <property type="entry name" value="MIP31509P"/>
    <property type="match status" value="1"/>
</dbReference>
<keyword evidence="2" id="KW-0479">Metal-binding</keyword>
<dbReference type="CDD" id="cd12148">
    <property type="entry name" value="fungal_TF_MHR"/>
    <property type="match status" value="1"/>
</dbReference>
<dbReference type="HOGENOM" id="CLU_003977_0_0_1"/>
<dbReference type="InterPro" id="IPR036236">
    <property type="entry name" value="Znf_C2H2_sf"/>
</dbReference>
<dbReference type="FunFam" id="3.30.160.60:FF:002058">
    <property type="entry name" value="YML081W-like protein"/>
    <property type="match status" value="1"/>
</dbReference>
<evidence type="ECO:0000256" key="3">
    <source>
        <dbReference type="ARBA" id="ARBA00022737"/>
    </source>
</evidence>
<keyword evidence="4 7" id="KW-0863">Zinc-finger</keyword>
<feature type="compositionally biased region" description="Polar residues" evidence="8">
    <location>
        <begin position="173"/>
        <end position="189"/>
    </location>
</feature>
<dbReference type="SUPFAM" id="SSF57667">
    <property type="entry name" value="beta-beta-alpha zinc fingers"/>
    <property type="match status" value="1"/>
</dbReference>
<feature type="region of interest" description="Disordered" evidence="8">
    <location>
        <begin position="381"/>
        <end position="412"/>
    </location>
</feature>
<protein>
    <recommendedName>
        <fullName evidence="10">C2H2-type domain-containing protein</fullName>
    </recommendedName>
</protein>
<dbReference type="RefSeq" id="XP_007375859.1">
    <property type="nucleotide sequence ID" value="XM_007375797.1"/>
</dbReference>
<name>G3ANV9_SPAPN</name>
<dbReference type="Proteomes" id="UP000000709">
    <property type="component" value="Unassembled WGS sequence"/>
</dbReference>
<feature type="compositionally biased region" description="Basic and acidic residues" evidence="8">
    <location>
        <begin position="381"/>
        <end position="392"/>
    </location>
</feature>
<dbReference type="InterPro" id="IPR013087">
    <property type="entry name" value="Znf_C2H2_type"/>
</dbReference>
<evidence type="ECO:0000256" key="8">
    <source>
        <dbReference type="SAM" id="MobiDB-lite"/>
    </source>
</evidence>
<dbReference type="GO" id="GO:0005634">
    <property type="term" value="C:nucleus"/>
    <property type="evidence" value="ECO:0007669"/>
    <property type="project" value="UniProtKB-SubCell"/>
</dbReference>
<feature type="compositionally biased region" description="Low complexity" evidence="8">
    <location>
        <begin position="1"/>
        <end position="35"/>
    </location>
</feature>
<evidence type="ECO:0000256" key="1">
    <source>
        <dbReference type="ARBA" id="ARBA00004123"/>
    </source>
</evidence>
<dbReference type="GO" id="GO:0000981">
    <property type="term" value="F:DNA-binding transcription factor activity, RNA polymerase II-specific"/>
    <property type="evidence" value="ECO:0007669"/>
    <property type="project" value="InterPro"/>
</dbReference>
<keyword evidence="9" id="KW-1133">Transmembrane helix</keyword>
<keyword evidence="12" id="KW-1185">Reference proteome</keyword>
<dbReference type="FunFam" id="3.30.160.60:FF:000145">
    <property type="entry name" value="Zinc finger protein 574"/>
    <property type="match status" value="1"/>
</dbReference>
<dbReference type="KEGG" id="spaa:SPAPADRAFT_153689"/>
<gene>
    <name evidence="11" type="ORF">SPAPADRAFT_153689</name>
</gene>
<reference evidence="11 12" key="1">
    <citation type="journal article" date="2011" name="Proc. Natl. Acad. Sci. U.S.A.">
        <title>Comparative genomics of xylose-fermenting fungi for enhanced biofuel production.</title>
        <authorList>
            <person name="Wohlbach D.J."/>
            <person name="Kuo A."/>
            <person name="Sato T.K."/>
            <person name="Potts K.M."/>
            <person name="Salamov A.A."/>
            <person name="LaButti K.M."/>
            <person name="Sun H."/>
            <person name="Clum A."/>
            <person name="Pangilinan J.L."/>
            <person name="Lindquist E.A."/>
            <person name="Lucas S."/>
            <person name="Lapidus A."/>
            <person name="Jin M."/>
            <person name="Gunawan C."/>
            <person name="Balan V."/>
            <person name="Dale B.E."/>
            <person name="Jeffries T.W."/>
            <person name="Zinkel R."/>
            <person name="Barry K.W."/>
            <person name="Grigoriev I.V."/>
            <person name="Gasch A.P."/>
        </authorList>
    </citation>
    <scope>NUCLEOTIDE SEQUENCE [LARGE SCALE GENOMIC DNA]</scope>
    <source>
        <strain evidence="12">NRRL Y-27907 / 11-Y1</strain>
    </source>
</reference>
<dbReference type="eggNOG" id="KOG1721">
    <property type="taxonomic scope" value="Eukaryota"/>
</dbReference>
<feature type="region of interest" description="Disordered" evidence="8">
    <location>
        <begin position="148"/>
        <end position="233"/>
    </location>
</feature>
<comment type="subcellular location">
    <subcellularLocation>
        <location evidence="1">Nucleus</location>
    </subcellularLocation>
</comment>
<keyword evidence="9" id="KW-0472">Membrane</keyword>
<feature type="compositionally biased region" description="Polar residues" evidence="8">
    <location>
        <begin position="148"/>
        <end position="164"/>
    </location>
</feature>
<dbReference type="EMBL" id="GL996502">
    <property type="protein sequence ID" value="EGW32583.1"/>
    <property type="molecule type" value="Genomic_DNA"/>
</dbReference>
<keyword evidence="5" id="KW-0862">Zinc</keyword>
<keyword evidence="9" id="KW-0812">Transmembrane</keyword>
<dbReference type="Pfam" id="PF00096">
    <property type="entry name" value="zf-C2H2"/>
    <property type="match status" value="2"/>
</dbReference>
<keyword evidence="3" id="KW-0677">Repeat</keyword>
<keyword evidence="6" id="KW-0539">Nucleus</keyword>
<feature type="domain" description="C2H2-type" evidence="10">
    <location>
        <begin position="71"/>
        <end position="99"/>
    </location>
</feature>
<feature type="region of interest" description="Disordered" evidence="8">
    <location>
        <begin position="1"/>
        <end position="41"/>
    </location>
</feature>
<dbReference type="SMART" id="SM00355">
    <property type="entry name" value="ZnF_C2H2"/>
    <property type="match status" value="2"/>
</dbReference>
<evidence type="ECO:0000256" key="2">
    <source>
        <dbReference type="ARBA" id="ARBA00022723"/>
    </source>
</evidence>
<dbReference type="STRING" id="619300.G3ANV9"/>